<evidence type="ECO:0000313" key="1">
    <source>
        <dbReference type="EMBL" id="EID79132.1"/>
    </source>
</evidence>
<sequence length="70" mass="8182">MHSTEAVQMVDFERRRYRHGGGPADDIRTEFGLPATTFFRRLEDLLETDPPDTITQSEASEMLRVCRRRL</sequence>
<evidence type="ECO:0008006" key="3">
    <source>
        <dbReference type="Google" id="ProtNLM"/>
    </source>
</evidence>
<reference evidence="1 2" key="1">
    <citation type="journal article" date="2012" name="J. Bacteriol.">
        <title>Draft genome sequence of the nitrophenol-degrading actinomycete Rhodococcus imtechensis RKJ300.</title>
        <authorList>
            <person name="Vikram S."/>
            <person name="Kumar S."/>
            <person name="Subramanian S."/>
            <person name="Raghava G.P."/>
        </authorList>
    </citation>
    <scope>NUCLEOTIDE SEQUENCE [LARGE SCALE GENOMIC DNA]</scope>
    <source>
        <strain evidence="1 2">RKJ300</strain>
    </source>
</reference>
<comment type="caution">
    <text evidence="1">The sequence shown here is derived from an EMBL/GenBank/DDBJ whole genome shotgun (WGS) entry which is preliminary data.</text>
</comment>
<organism evidence="1 2">
    <name type="scientific">Rhodococcus opacus RKJ300 = JCM 13270</name>
    <dbReference type="NCBI Taxonomy" id="1165867"/>
    <lineage>
        <taxon>Bacteria</taxon>
        <taxon>Bacillati</taxon>
        <taxon>Actinomycetota</taxon>
        <taxon>Actinomycetes</taxon>
        <taxon>Mycobacteriales</taxon>
        <taxon>Nocardiaceae</taxon>
        <taxon>Rhodococcus</taxon>
    </lineage>
</organism>
<proteinExistence type="predicted"/>
<dbReference type="AlphaFoldDB" id="I0WRW6"/>
<dbReference type="Proteomes" id="UP000006447">
    <property type="component" value="Unassembled WGS sequence"/>
</dbReference>
<protein>
    <recommendedName>
        <fullName evidence="3">DUF3263 domain-containing protein</fullName>
    </recommendedName>
</protein>
<dbReference type="PATRIC" id="fig|1165867.3.peg.3031"/>
<gene>
    <name evidence="1" type="ORF">W59_14911</name>
</gene>
<name>I0WRW6_RHOOP</name>
<evidence type="ECO:0000313" key="2">
    <source>
        <dbReference type="Proteomes" id="UP000006447"/>
    </source>
</evidence>
<accession>I0WRW6</accession>
<dbReference type="InterPro" id="IPR021678">
    <property type="entry name" value="DUF3263"/>
</dbReference>
<dbReference type="EMBL" id="AJJH01000084">
    <property type="protein sequence ID" value="EID79132.1"/>
    <property type="molecule type" value="Genomic_DNA"/>
</dbReference>
<dbReference type="RefSeq" id="WP_007297872.1">
    <property type="nucleotide sequence ID" value="NZ_AJJH01000084.1"/>
</dbReference>
<dbReference type="Pfam" id="PF11662">
    <property type="entry name" value="DUF3263"/>
    <property type="match status" value="1"/>
</dbReference>